<evidence type="ECO:0000313" key="2">
    <source>
        <dbReference type="EMBL" id="MBB3901354.1"/>
    </source>
</evidence>
<protein>
    <submittedName>
        <fullName evidence="2">Uncharacterized protein</fullName>
    </submittedName>
</protein>
<dbReference type="AlphaFoldDB" id="A0A7W6F5K5"/>
<reference evidence="4" key="2">
    <citation type="journal article" date="2019" name="Int. J. Syst. Evol. Microbiol.">
        <title>The Global Catalogue of Microorganisms (GCM) 10K type strain sequencing project: providing services to taxonomists for standard genome sequencing and annotation.</title>
        <authorList>
            <consortium name="The Broad Institute Genomics Platform"/>
            <consortium name="The Broad Institute Genome Sequencing Center for Infectious Disease"/>
            <person name="Wu L."/>
            <person name="Ma J."/>
        </authorList>
    </citation>
    <scope>NUCLEOTIDE SEQUENCE [LARGE SCALE GENOMIC DNA]</scope>
    <source>
        <strain evidence="4">NBRC 107710</strain>
    </source>
</reference>
<dbReference type="RefSeq" id="WP_183502268.1">
    <property type="nucleotide sequence ID" value="NZ_BSPG01000003.1"/>
</dbReference>
<proteinExistence type="predicted"/>
<comment type="caution">
    <text evidence="2">The sequence shown here is derived from an EMBL/GenBank/DDBJ whole genome shotgun (WGS) entry which is preliminary data.</text>
</comment>
<sequence length="66" mass="7349">MLGFTDDNEVERISQFAMAMERLSRRAREAGLDDVALVAVDAADSVYVLLDTLVMRPVPTIPVREI</sequence>
<gene>
    <name evidence="1" type="ORF">GCM10007884_09140</name>
    <name evidence="2" type="ORF">GGR33_000840</name>
</gene>
<dbReference type="EMBL" id="JACIDN010000002">
    <property type="protein sequence ID" value="MBB3901354.1"/>
    <property type="molecule type" value="Genomic_DNA"/>
</dbReference>
<organism evidence="2 3">
    <name type="scientific">Methylobacterium brachythecii</name>
    <dbReference type="NCBI Taxonomy" id="1176177"/>
    <lineage>
        <taxon>Bacteria</taxon>
        <taxon>Pseudomonadati</taxon>
        <taxon>Pseudomonadota</taxon>
        <taxon>Alphaproteobacteria</taxon>
        <taxon>Hyphomicrobiales</taxon>
        <taxon>Methylobacteriaceae</taxon>
        <taxon>Methylobacterium</taxon>
    </lineage>
</organism>
<reference evidence="1" key="1">
    <citation type="journal article" date="2014" name="Int. J. Syst. Evol. Microbiol.">
        <title>Complete genome of a new Firmicutes species belonging to the dominant human colonic microbiota ('Ruminococcus bicirculans') reveals two chromosomes and a selective capacity to utilize plant glucans.</title>
        <authorList>
            <consortium name="NISC Comparative Sequencing Program"/>
            <person name="Wegmann U."/>
            <person name="Louis P."/>
            <person name="Goesmann A."/>
            <person name="Henrissat B."/>
            <person name="Duncan S.H."/>
            <person name="Flint H.J."/>
        </authorList>
    </citation>
    <scope>NUCLEOTIDE SEQUENCE</scope>
    <source>
        <strain evidence="1">NBRC 107710</strain>
    </source>
</reference>
<dbReference type="Proteomes" id="UP000517759">
    <property type="component" value="Unassembled WGS sequence"/>
</dbReference>
<evidence type="ECO:0000313" key="1">
    <source>
        <dbReference type="EMBL" id="GLS42929.1"/>
    </source>
</evidence>
<evidence type="ECO:0000313" key="3">
    <source>
        <dbReference type="Proteomes" id="UP000517759"/>
    </source>
</evidence>
<keyword evidence="4" id="KW-1185">Reference proteome</keyword>
<dbReference type="Proteomes" id="UP001156881">
    <property type="component" value="Unassembled WGS sequence"/>
</dbReference>
<name>A0A7W6F5K5_9HYPH</name>
<reference evidence="1" key="4">
    <citation type="submission" date="2023-01" db="EMBL/GenBank/DDBJ databases">
        <title>Draft genome sequence of Methylobacterium brachythecii strain NBRC 107710.</title>
        <authorList>
            <person name="Sun Q."/>
            <person name="Mori K."/>
        </authorList>
    </citation>
    <scope>NUCLEOTIDE SEQUENCE</scope>
    <source>
        <strain evidence="1">NBRC 107710</strain>
    </source>
</reference>
<reference evidence="2 3" key="3">
    <citation type="submission" date="2020-08" db="EMBL/GenBank/DDBJ databases">
        <title>Genomic Encyclopedia of Type Strains, Phase IV (KMG-IV): sequencing the most valuable type-strain genomes for metagenomic binning, comparative biology and taxonomic classification.</title>
        <authorList>
            <person name="Goeker M."/>
        </authorList>
    </citation>
    <scope>NUCLEOTIDE SEQUENCE [LARGE SCALE GENOMIC DNA]</scope>
    <source>
        <strain evidence="2 3">DSM 24105</strain>
    </source>
</reference>
<evidence type="ECO:0000313" key="4">
    <source>
        <dbReference type="Proteomes" id="UP001156881"/>
    </source>
</evidence>
<dbReference type="EMBL" id="BSPG01000003">
    <property type="protein sequence ID" value="GLS42929.1"/>
    <property type="molecule type" value="Genomic_DNA"/>
</dbReference>
<accession>A0A7W6F5K5</accession>